<evidence type="ECO:0000313" key="1">
    <source>
        <dbReference type="EMBL" id="AGA70584.1"/>
    </source>
</evidence>
<dbReference type="KEGG" id="ddl:Desdi_3190"/>
<reference evidence="2" key="1">
    <citation type="submission" date="2012-02" db="EMBL/GenBank/DDBJ databases">
        <title>Complete sequence of Desulfitobacterium dichloroeliminans LMG P-21439.</title>
        <authorList>
            <person name="Lucas S."/>
            <person name="Han J."/>
            <person name="Lapidus A."/>
            <person name="Cheng J.-F."/>
            <person name="Goodwin L."/>
            <person name="Pitluck S."/>
            <person name="Peters L."/>
            <person name="Ovchinnikova G."/>
            <person name="Teshima H."/>
            <person name="Detter J.C."/>
            <person name="Han C."/>
            <person name="Tapia R."/>
            <person name="Land M."/>
            <person name="Hauser L."/>
            <person name="Kyrpides N."/>
            <person name="Ivanova N."/>
            <person name="Pagani I."/>
            <person name="Kruse T."/>
            <person name="de Vos W.M."/>
            <person name="Boon N."/>
            <person name="Smidt H."/>
            <person name="Woyke T."/>
        </authorList>
    </citation>
    <scope>NUCLEOTIDE SEQUENCE [LARGE SCALE GENOMIC DNA]</scope>
    <source>
        <strain evidence="2">LMG P-21439 / DCA1</strain>
    </source>
</reference>
<dbReference type="STRING" id="871963.Desdi_3190"/>
<evidence type="ECO:0000313" key="2">
    <source>
        <dbReference type="Proteomes" id="UP000010797"/>
    </source>
</evidence>
<dbReference type="Proteomes" id="UP000010797">
    <property type="component" value="Chromosome"/>
</dbReference>
<dbReference type="HOGENOM" id="CLU_047383_0_0_9"/>
<dbReference type="eggNOG" id="COG1247">
    <property type="taxonomic scope" value="Bacteria"/>
</dbReference>
<sequence>MDIETKTHYFRLGTIEDVERVQEFIKKEWNPEHILVKSRKLFNYEYAVGNRINVALAINKETKKIDCIFAFYQSSKNLANCDLWGSLWKVSSECKVPFLGQLLMKNICKITGAKSHSGVGLNPKTTVRIMKTMKDQTIGHLRHYYRLANIEEYRIAVIKDKRILDEVDGENNLIELATMEELRSKFDLGYSQRKPYKDEWYFEKRYFKHPIYNYNIWGIESESKVKAVLVGREIERNGSKILRIVDFIGEDNALGEAGRSINNIMINNKYEYIDFYQQGIDHVIMAKAGFVLKTEDDLNIIPNYFEPFVQENIDMWYHTSFEEPYYVFKADADQDRPNWLRSDCNEQ</sequence>
<name>L0F9V3_DESDL</name>
<gene>
    <name evidence="1" type="ordered locus">Desdi_3190</name>
</gene>
<organism evidence="1 2">
    <name type="scientific">Desulfitobacterium dichloroeliminans (strain LMG P-21439 / DCA1)</name>
    <dbReference type="NCBI Taxonomy" id="871963"/>
    <lineage>
        <taxon>Bacteria</taxon>
        <taxon>Bacillati</taxon>
        <taxon>Bacillota</taxon>
        <taxon>Clostridia</taxon>
        <taxon>Eubacteriales</taxon>
        <taxon>Desulfitobacteriaceae</taxon>
        <taxon>Desulfitobacterium</taxon>
    </lineage>
</organism>
<keyword evidence="2" id="KW-1185">Reference proteome</keyword>
<dbReference type="EMBL" id="CP003344">
    <property type="protein sequence ID" value="AGA70584.1"/>
    <property type="molecule type" value="Genomic_DNA"/>
</dbReference>
<accession>L0F9V3</accession>
<proteinExistence type="predicted"/>
<protein>
    <submittedName>
        <fullName evidence="1">Uncharacterized protein</fullName>
    </submittedName>
</protein>
<dbReference type="AlphaFoldDB" id="L0F9V3"/>
<dbReference type="OrthoDB" id="5570877at2"/>
<dbReference type="RefSeq" id="WP_015263544.1">
    <property type="nucleotide sequence ID" value="NC_019903.1"/>
</dbReference>